<sequence length="97" mass="10996">MTQRENKKKAVALSYVQGADRAPRVTAKGEGEIAQRMIDTAKEHNIPIQEDPALVSMLGKLDLNQMIPQELYQAVAEIFAFIYTIDNQVDQRNHNQK</sequence>
<dbReference type="InterPro" id="IPR029025">
    <property type="entry name" value="T3SS_substrate_exporter_C"/>
</dbReference>
<gene>
    <name evidence="1" type="ORF">ACFP7A_02760</name>
</gene>
<comment type="caution">
    <text evidence="1">The sequence shown here is derived from an EMBL/GenBank/DDBJ whole genome shotgun (WGS) entry which is preliminary data.</text>
</comment>
<dbReference type="RefSeq" id="WP_253052082.1">
    <property type="nucleotide sequence ID" value="NZ_JAMXWN010000001.1"/>
</dbReference>
<dbReference type="PANTHER" id="PTHR30531:SF12">
    <property type="entry name" value="FLAGELLAR BIOSYNTHETIC PROTEIN FLHB"/>
    <property type="match status" value="1"/>
</dbReference>
<protein>
    <submittedName>
        <fullName evidence="1">EscU/YscU/HrcU family type III secretion system export apparatus switch protein</fullName>
    </submittedName>
</protein>
<dbReference type="Proteomes" id="UP001596267">
    <property type="component" value="Unassembled WGS sequence"/>
</dbReference>
<evidence type="ECO:0000313" key="1">
    <source>
        <dbReference type="EMBL" id="MFC6385511.1"/>
    </source>
</evidence>
<accession>A0ABW1WCV3</accession>
<dbReference type="EMBL" id="JBHSTQ010000002">
    <property type="protein sequence ID" value="MFC6385511.1"/>
    <property type="molecule type" value="Genomic_DNA"/>
</dbReference>
<dbReference type="SUPFAM" id="SSF160544">
    <property type="entry name" value="EscU C-terminal domain-like"/>
    <property type="match status" value="1"/>
</dbReference>
<evidence type="ECO:0000313" key="2">
    <source>
        <dbReference type="Proteomes" id="UP001596267"/>
    </source>
</evidence>
<dbReference type="InterPro" id="IPR006135">
    <property type="entry name" value="T3SS_substrate_exporter"/>
</dbReference>
<keyword evidence="2" id="KW-1185">Reference proteome</keyword>
<dbReference type="Pfam" id="PF01312">
    <property type="entry name" value="Bac_export_2"/>
    <property type="match status" value="1"/>
</dbReference>
<organism evidence="1 2">
    <name type="scientific">Sporolactobacillus kofuensis</name>
    <dbReference type="NCBI Taxonomy" id="269672"/>
    <lineage>
        <taxon>Bacteria</taxon>
        <taxon>Bacillati</taxon>
        <taxon>Bacillota</taxon>
        <taxon>Bacilli</taxon>
        <taxon>Bacillales</taxon>
        <taxon>Sporolactobacillaceae</taxon>
        <taxon>Sporolactobacillus</taxon>
    </lineage>
</organism>
<dbReference type="PANTHER" id="PTHR30531">
    <property type="entry name" value="FLAGELLAR BIOSYNTHETIC PROTEIN FLHB"/>
    <property type="match status" value="1"/>
</dbReference>
<dbReference type="Gene3D" id="3.40.1690.10">
    <property type="entry name" value="secretion proteins EscU"/>
    <property type="match status" value="1"/>
</dbReference>
<proteinExistence type="predicted"/>
<reference evidence="2" key="1">
    <citation type="journal article" date="2019" name="Int. J. Syst. Evol. Microbiol.">
        <title>The Global Catalogue of Microorganisms (GCM) 10K type strain sequencing project: providing services to taxonomists for standard genome sequencing and annotation.</title>
        <authorList>
            <consortium name="The Broad Institute Genomics Platform"/>
            <consortium name="The Broad Institute Genome Sequencing Center for Infectious Disease"/>
            <person name="Wu L."/>
            <person name="Ma J."/>
        </authorList>
    </citation>
    <scope>NUCLEOTIDE SEQUENCE [LARGE SCALE GENOMIC DNA]</scope>
    <source>
        <strain evidence="2">CCUG 42001</strain>
    </source>
</reference>
<name>A0ABW1WCV3_9BACL</name>